<protein>
    <submittedName>
        <fullName evidence="3">Amino acid ABC transporter substrate-binding protein</fullName>
    </submittedName>
</protein>
<evidence type="ECO:0000256" key="1">
    <source>
        <dbReference type="SAM" id="SignalP"/>
    </source>
</evidence>
<reference evidence="3 4" key="1">
    <citation type="submission" date="2020-04" db="EMBL/GenBank/DDBJ databases">
        <title>Thalassotalea sp. M1531, isolated from the surface of marine red alga.</title>
        <authorList>
            <person name="Pang L."/>
            <person name="Lu D.-C."/>
        </authorList>
    </citation>
    <scope>NUCLEOTIDE SEQUENCE [LARGE SCALE GENOMIC DNA]</scope>
    <source>
        <strain evidence="3 4">M1531</strain>
    </source>
</reference>
<dbReference type="Pfam" id="PF00497">
    <property type="entry name" value="SBP_bac_3"/>
    <property type="match status" value="1"/>
</dbReference>
<name>A0A7Y0LF87_9GAMM</name>
<dbReference type="InterPro" id="IPR001638">
    <property type="entry name" value="Solute-binding_3/MltF_N"/>
</dbReference>
<dbReference type="AlphaFoldDB" id="A0A7Y0LF87"/>
<evidence type="ECO:0000259" key="2">
    <source>
        <dbReference type="Pfam" id="PF00497"/>
    </source>
</evidence>
<feature type="domain" description="Solute-binding protein family 3/N-terminal" evidence="2">
    <location>
        <begin position="41"/>
        <end position="181"/>
    </location>
</feature>
<feature type="chain" id="PRO_5031508895" evidence="1">
    <location>
        <begin position="23"/>
        <end position="248"/>
    </location>
</feature>
<dbReference type="EMBL" id="JABBXH010000007">
    <property type="protein sequence ID" value="NMP33233.1"/>
    <property type="molecule type" value="Genomic_DNA"/>
</dbReference>
<sequence length="248" mass="28187">MNRVKRKIIFWLILVLPSSISAQDILHSSVSPEFRGGLQEKFLHYIAERMDLELSIYPITYSQRIKLLKAGKIDLMVGVKDQYAGDQSLLYIKPSYDQLTNSIFVLKKNLNKYEILSDLKNTSIAFTPDNETTKQHIEALGINIMPAEFLKQKIELLRKGRVDGLVHFKQSALSTIKAMGLENEIVLANLPPFSIRKHFVVVSAHSPLKNKSAELSSIIRNGVEKGDFKRIRQTHYQEKTGNTSTAFN</sequence>
<proteinExistence type="predicted"/>
<evidence type="ECO:0000313" key="4">
    <source>
        <dbReference type="Proteomes" id="UP000568664"/>
    </source>
</evidence>
<keyword evidence="1" id="KW-0732">Signal</keyword>
<organism evidence="3 4">
    <name type="scientific">Thalassotalea algicola</name>
    <dbReference type="NCBI Taxonomy" id="2716224"/>
    <lineage>
        <taxon>Bacteria</taxon>
        <taxon>Pseudomonadati</taxon>
        <taxon>Pseudomonadota</taxon>
        <taxon>Gammaproteobacteria</taxon>
        <taxon>Alteromonadales</taxon>
        <taxon>Colwelliaceae</taxon>
        <taxon>Thalassotalea</taxon>
    </lineage>
</organism>
<feature type="signal peptide" evidence="1">
    <location>
        <begin position="1"/>
        <end position="22"/>
    </location>
</feature>
<gene>
    <name evidence="3" type="ORF">HII17_16900</name>
</gene>
<dbReference type="Proteomes" id="UP000568664">
    <property type="component" value="Unassembled WGS sequence"/>
</dbReference>
<keyword evidence="4" id="KW-1185">Reference proteome</keyword>
<evidence type="ECO:0000313" key="3">
    <source>
        <dbReference type="EMBL" id="NMP33233.1"/>
    </source>
</evidence>
<dbReference type="SUPFAM" id="SSF53850">
    <property type="entry name" value="Periplasmic binding protein-like II"/>
    <property type="match status" value="1"/>
</dbReference>
<dbReference type="RefSeq" id="WP_169076554.1">
    <property type="nucleotide sequence ID" value="NZ_JABBXH010000007.1"/>
</dbReference>
<accession>A0A7Y0LF87</accession>
<dbReference type="Gene3D" id="3.40.190.10">
    <property type="entry name" value="Periplasmic binding protein-like II"/>
    <property type="match status" value="2"/>
</dbReference>
<comment type="caution">
    <text evidence="3">The sequence shown here is derived from an EMBL/GenBank/DDBJ whole genome shotgun (WGS) entry which is preliminary data.</text>
</comment>